<dbReference type="Proteomes" id="UP001226762">
    <property type="component" value="Unassembled WGS sequence"/>
</dbReference>
<comment type="caution">
    <text evidence="2">The sequence shown here is derived from an EMBL/GenBank/DDBJ whole genome shotgun (WGS) entry which is preliminary data.</text>
</comment>
<evidence type="ECO:0000313" key="2">
    <source>
        <dbReference type="EMBL" id="MDQ2091981.1"/>
    </source>
</evidence>
<keyword evidence="1" id="KW-0472">Membrane</keyword>
<evidence type="ECO:0000256" key="1">
    <source>
        <dbReference type="SAM" id="Phobius"/>
    </source>
</evidence>
<protein>
    <submittedName>
        <fullName evidence="2">DUF6476 family protein</fullName>
    </submittedName>
</protein>
<keyword evidence="1" id="KW-1133">Transmembrane helix</keyword>
<name>A0AAE3WEU5_9RHOB</name>
<reference evidence="2" key="1">
    <citation type="submission" date="2022-07" db="EMBL/GenBank/DDBJ databases">
        <authorList>
            <person name="Otstavnykh N."/>
            <person name="Isaeva M."/>
            <person name="Bystritskaya E."/>
        </authorList>
    </citation>
    <scope>NUCLEOTIDE SEQUENCE</scope>
    <source>
        <strain evidence="2">KCTC 52189</strain>
    </source>
</reference>
<dbReference type="InterPro" id="IPR011044">
    <property type="entry name" value="Quino_amine_DH_bsu"/>
</dbReference>
<proteinExistence type="predicted"/>
<sequence>MDDTPQPVDAKTLKFLRLLVTVLTATMILGLLVIIALFVIKFSETRPDLPDRIVLPDGAKATAFTQSDTWFAVVTDDDRILIYNPTTGTLVQEIEVIAGE</sequence>
<dbReference type="Pfam" id="PF20082">
    <property type="entry name" value="DUF6476"/>
    <property type="match status" value="1"/>
</dbReference>
<reference evidence="2" key="2">
    <citation type="submission" date="2023-02" db="EMBL/GenBank/DDBJ databases">
        <title>'Rhodoalgimonas zhirmunskyi' gen. nov., isolated from a red alga.</title>
        <authorList>
            <person name="Nedashkovskaya O.I."/>
            <person name="Otstavnykh N.Y."/>
            <person name="Bystritskaya E.P."/>
            <person name="Balabanova L.A."/>
            <person name="Isaeva M.P."/>
        </authorList>
    </citation>
    <scope>NUCLEOTIDE SEQUENCE</scope>
    <source>
        <strain evidence="2">KCTC 52189</strain>
    </source>
</reference>
<dbReference type="EMBL" id="JANHAX010000007">
    <property type="protein sequence ID" value="MDQ2091981.1"/>
    <property type="molecule type" value="Genomic_DNA"/>
</dbReference>
<organism evidence="2 3">
    <name type="scientific">Marimonas arenosa</name>
    <dbReference type="NCBI Taxonomy" id="1795305"/>
    <lineage>
        <taxon>Bacteria</taxon>
        <taxon>Pseudomonadati</taxon>
        <taxon>Pseudomonadota</taxon>
        <taxon>Alphaproteobacteria</taxon>
        <taxon>Rhodobacterales</taxon>
        <taxon>Paracoccaceae</taxon>
        <taxon>Marimonas</taxon>
    </lineage>
</organism>
<dbReference type="InterPro" id="IPR045519">
    <property type="entry name" value="DUF6476"/>
</dbReference>
<keyword evidence="3" id="KW-1185">Reference proteome</keyword>
<keyword evidence="1" id="KW-0812">Transmembrane</keyword>
<accession>A0AAE3WEU5</accession>
<feature type="transmembrane region" description="Helical" evidence="1">
    <location>
        <begin position="15"/>
        <end position="40"/>
    </location>
</feature>
<dbReference type="RefSeq" id="WP_306737289.1">
    <property type="nucleotide sequence ID" value="NZ_JANHAX010000007.1"/>
</dbReference>
<gene>
    <name evidence="2" type="ORF">NO357_18935</name>
</gene>
<dbReference type="AlphaFoldDB" id="A0AAE3WEU5"/>
<evidence type="ECO:0000313" key="3">
    <source>
        <dbReference type="Proteomes" id="UP001226762"/>
    </source>
</evidence>
<dbReference type="SUPFAM" id="SSF50969">
    <property type="entry name" value="YVTN repeat-like/Quinoprotein amine dehydrogenase"/>
    <property type="match status" value="1"/>
</dbReference>